<proteinExistence type="predicted"/>
<sequence length="60" mass="6821">MCCGVCNSVYVSFLLKFVTKFTDKQIKIPTEIFIISQLIFDHIAKPLINLILSKKFVTLG</sequence>
<protein>
    <submittedName>
        <fullName evidence="1">Uncharacterized protein</fullName>
    </submittedName>
</protein>
<name>A0A1I8ELB9_WUCBA</name>
<dbReference type="WBParaSite" id="maker-PairedContig_29-snap-gene-0.3-mRNA-1">
    <property type="protein sequence ID" value="maker-PairedContig_29-snap-gene-0.3-mRNA-1"/>
    <property type="gene ID" value="maker-PairedContig_29-snap-gene-0.3"/>
</dbReference>
<reference evidence="1" key="1">
    <citation type="submission" date="2016-11" db="UniProtKB">
        <authorList>
            <consortium name="WormBaseParasite"/>
        </authorList>
    </citation>
    <scope>IDENTIFICATION</scope>
    <source>
        <strain evidence="1">pt0022</strain>
    </source>
</reference>
<organism evidence="1">
    <name type="scientific">Wuchereria bancrofti</name>
    <dbReference type="NCBI Taxonomy" id="6293"/>
    <lineage>
        <taxon>Eukaryota</taxon>
        <taxon>Metazoa</taxon>
        <taxon>Ecdysozoa</taxon>
        <taxon>Nematoda</taxon>
        <taxon>Chromadorea</taxon>
        <taxon>Rhabditida</taxon>
        <taxon>Spirurina</taxon>
        <taxon>Spiruromorpha</taxon>
        <taxon>Filarioidea</taxon>
        <taxon>Onchocercidae</taxon>
        <taxon>Wuchereria</taxon>
    </lineage>
</organism>
<accession>A0A1I8ELB9</accession>
<evidence type="ECO:0000313" key="1">
    <source>
        <dbReference type="WBParaSite" id="maker-PairedContig_29-snap-gene-0.3-mRNA-1"/>
    </source>
</evidence>
<dbReference type="AlphaFoldDB" id="A0A1I8ELB9"/>